<keyword evidence="4" id="KW-0964">Secreted</keyword>
<dbReference type="SUPFAM" id="SSF51126">
    <property type="entry name" value="Pectin lyase-like"/>
    <property type="match status" value="1"/>
</dbReference>
<dbReference type="Pfam" id="PF00069">
    <property type="entry name" value="Pkinase"/>
    <property type="match status" value="1"/>
</dbReference>
<evidence type="ECO:0000256" key="8">
    <source>
        <dbReference type="PROSITE-ProRule" id="PRU10052"/>
    </source>
</evidence>
<evidence type="ECO:0000313" key="13">
    <source>
        <dbReference type="Proteomes" id="UP000823674"/>
    </source>
</evidence>
<keyword evidence="10" id="KW-0732">Signal</keyword>
<dbReference type="Gene3D" id="2.160.20.10">
    <property type="entry name" value="Single-stranded right-handed beta-helix, Pectin lyase-like"/>
    <property type="match status" value="1"/>
</dbReference>
<keyword evidence="5 9" id="KW-0378">Hydrolase</keyword>
<dbReference type="PROSITE" id="PS50011">
    <property type="entry name" value="PROTEIN_KINASE_DOM"/>
    <property type="match status" value="1"/>
</dbReference>
<dbReference type="SUPFAM" id="SSF56112">
    <property type="entry name" value="Protein kinase-like (PK-like)"/>
    <property type="match status" value="1"/>
</dbReference>
<feature type="active site" evidence="8">
    <location>
        <position position="247"/>
    </location>
</feature>
<dbReference type="SMART" id="SM00710">
    <property type="entry name" value="PbH1"/>
    <property type="match status" value="5"/>
</dbReference>
<evidence type="ECO:0000256" key="10">
    <source>
        <dbReference type="SAM" id="SignalP"/>
    </source>
</evidence>
<dbReference type="Gene3D" id="1.10.510.10">
    <property type="entry name" value="Transferase(Phosphotransferase) domain 1"/>
    <property type="match status" value="1"/>
</dbReference>
<keyword evidence="6 9" id="KW-0326">Glycosidase</keyword>
<evidence type="ECO:0000256" key="2">
    <source>
        <dbReference type="ARBA" id="ARBA00008834"/>
    </source>
</evidence>
<dbReference type="Pfam" id="PF00295">
    <property type="entry name" value="Glyco_hydro_28"/>
    <property type="match status" value="1"/>
</dbReference>
<dbReference type="Gene3D" id="3.30.200.20">
    <property type="entry name" value="Phosphorylase Kinase, domain 1"/>
    <property type="match status" value="1"/>
</dbReference>
<dbReference type="Proteomes" id="UP000823674">
    <property type="component" value="Chromosome A03"/>
</dbReference>
<dbReference type="InterPro" id="IPR000743">
    <property type="entry name" value="Glyco_hydro_28"/>
</dbReference>
<comment type="similarity">
    <text evidence="2 9">Belongs to the glycosyl hydrolase 28 family.</text>
</comment>
<dbReference type="InterPro" id="IPR012334">
    <property type="entry name" value="Pectin_lyas_fold"/>
</dbReference>
<organism evidence="12 13">
    <name type="scientific">Brassica rapa subsp. trilocularis</name>
    <dbReference type="NCBI Taxonomy" id="1813537"/>
    <lineage>
        <taxon>Eukaryota</taxon>
        <taxon>Viridiplantae</taxon>
        <taxon>Streptophyta</taxon>
        <taxon>Embryophyta</taxon>
        <taxon>Tracheophyta</taxon>
        <taxon>Spermatophyta</taxon>
        <taxon>Magnoliopsida</taxon>
        <taxon>eudicotyledons</taxon>
        <taxon>Gunneridae</taxon>
        <taxon>Pentapetalae</taxon>
        <taxon>rosids</taxon>
        <taxon>malvids</taxon>
        <taxon>Brassicales</taxon>
        <taxon>Brassicaceae</taxon>
        <taxon>Brassiceae</taxon>
        <taxon>Brassica</taxon>
    </lineage>
</organism>
<proteinExistence type="inferred from homology"/>
<accession>A0ABQ7N1B9</accession>
<dbReference type="InterPro" id="IPR000719">
    <property type="entry name" value="Prot_kinase_dom"/>
</dbReference>
<evidence type="ECO:0000256" key="1">
    <source>
        <dbReference type="ARBA" id="ARBA00004191"/>
    </source>
</evidence>
<dbReference type="InterPro" id="IPR008271">
    <property type="entry name" value="Ser/Thr_kinase_AS"/>
</dbReference>
<feature type="non-terminal residue" evidence="12">
    <location>
        <position position="583"/>
    </location>
</feature>
<comment type="caution">
    <text evidence="12">The sequence shown here is derived from an EMBL/GenBank/DDBJ whole genome shotgun (WGS) entry which is preliminary data.</text>
</comment>
<dbReference type="PROSITE" id="PS00502">
    <property type="entry name" value="POLYGALACTURONASE"/>
    <property type="match status" value="1"/>
</dbReference>
<evidence type="ECO:0000259" key="11">
    <source>
        <dbReference type="PROSITE" id="PS50011"/>
    </source>
</evidence>
<keyword evidence="3" id="KW-0134">Cell wall</keyword>
<dbReference type="InterPro" id="IPR006626">
    <property type="entry name" value="PbH1"/>
</dbReference>
<evidence type="ECO:0000256" key="6">
    <source>
        <dbReference type="ARBA" id="ARBA00023295"/>
    </source>
</evidence>
<feature type="chain" id="PRO_5046537899" description="Protein kinase domain-containing protein" evidence="10">
    <location>
        <begin position="24"/>
        <end position="583"/>
    </location>
</feature>
<keyword evidence="13" id="KW-1185">Reference proteome</keyword>
<evidence type="ECO:0000256" key="7">
    <source>
        <dbReference type="ARBA" id="ARBA00023316"/>
    </source>
</evidence>
<gene>
    <name evidence="12" type="primary">A03p025270.1_BraROA</name>
    <name evidence="12" type="ORF">IGI04_010796</name>
</gene>
<name>A0ABQ7N1B9_BRACM</name>
<comment type="subcellular location">
    <subcellularLocation>
        <location evidence="1">Secreted</location>
        <location evidence="1">Cell wall</location>
    </subcellularLocation>
</comment>
<evidence type="ECO:0000256" key="3">
    <source>
        <dbReference type="ARBA" id="ARBA00022512"/>
    </source>
</evidence>
<sequence length="583" mass="64775">MTCITSTFKALCLSFLFVTAVASRPTNRPKVFNVQRYGAKADGKTDNAKAFTSIWNSACTRKSGNSKIYVPKRTFYLSGVEFVGPCVNQIEFVNDGTLLAPTNPRDIKQDIWIKFRYINNLIISGAGTLDGQGKESWPLNDCHKNPNCPKLAMTMGFAFVNNSRINGITSLNSKMGHFNFFSVHHFNITNVTITAPGDSPNTDGLKFGFCSNINISNTHIGTGDDCIAILSGTTNMDISNVTCGPGHGISVGSLGKNKEEKDVNGLTVRDIVFNGTSDGIRIKTWESSASKILVSNFVYENIQMINVGNPINIDQKYCPHPPCEKKGESHVQIQDLKLKNIYGTSTNKVAVNLQCSKSFPCKKIELIDINLEHKGVEGGPSTAIVAIRDIIPPPLRTAFNDVYIAYDLMDTDLHQIIRSNQGLSEEHCQFLYPILRGLKYIHSANVLHRDLKPSNLLLNANCDLKICDFGLARVNSESDFMTEYVVTRWYRAPELLLNSSDYTAAIDVWSVGCIFMELMDRKPLFPGRDHVQQLRLLMELIGTPSEQEVEFLNENAKRYIRQLPPYPRQCGCGCGINVAQMSL</sequence>
<protein>
    <recommendedName>
        <fullName evidence="11">Protein kinase domain-containing protein</fullName>
    </recommendedName>
</protein>
<dbReference type="PANTHER" id="PTHR31375">
    <property type="match status" value="1"/>
</dbReference>
<reference evidence="12 13" key="1">
    <citation type="submission" date="2021-03" db="EMBL/GenBank/DDBJ databases">
        <authorList>
            <person name="King G.J."/>
            <person name="Bancroft I."/>
            <person name="Baten A."/>
            <person name="Bloomfield J."/>
            <person name="Borpatragohain P."/>
            <person name="He Z."/>
            <person name="Irish N."/>
            <person name="Irwin J."/>
            <person name="Liu K."/>
            <person name="Mauleon R.P."/>
            <person name="Moore J."/>
            <person name="Morris R."/>
            <person name="Ostergaard L."/>
            <person name="Wang B."/>
            <person name="Wells R."/>
        </authorList>
    </citation>
    <scope>NUCLEOTIDE SEQUENCE [LARGE SCALE GENOMIC DNA]</scope>
    <source>
        <strain evidence="12">R-o-18</strain>
        <tissue evidence="12">Leaf</tissue>
    </source>
</reference>
<evidence type="ECO:0000256" key="9">
    <source>
        <dbReference type="RuleBase" id="RU361169"/>
    </source>
</evidence>
<evidence type="ECO:0000256" key="5">
    <source>
        <dbReference type="ARBA" id="ARBA00022801"/>
    </source>
</evidence>
<dbReference type="EMBL" id="JADBGQ010000003">
    <property type="protein sequence ID" value="KAG5404677.1"/>
    <property type="molecule type" value="Genomic_DNA"/>
</dbReference>
<dbReference type="SMART" id="SM00220">
    <property type="entry name" value="S_TKc"/>
    <property type="match status" value="1"/>
</dbReference>
<dbReference type="InterPro" id="IPR011050">
    <property type="entry name" value="Pectin_lyase_fold/virulence"/>
</dbReference>
<dbReference type="PROSITE" id="PS00108">
    <property type="entry name" value="PROTEIN_KINASE_ST"/>
    <property type="match status" value="1"/>
</dbReference>
<dbReference type="InterPro" id="IPR011009">
    <property type="entry name" value="Kinase-like_dom_sf"/>
</dbReference>
<feature type="domain" description="Protein kinase" evidence="11">
    <location>
        <begin position="299"/>
        <end position="583"/>
    </location>
</feature>
<feature type="signal peptide" evidence="10">
    <location>
        <begin position="1"/>
        <end position="23"/>
    </location>
</feature>
<evidence type="ECO:0000256" key="4">
    <source>
        <dbReference type="ARBA" id="ARBA00022525"/>
    </source>
</evidence>
<evidence type="ECO:0000313" key="12">
    <source>
        <dbReference type="EMBL" id="KAG5404677.1"/>
    </source>
</evidence>
<keyword evidence="7" id="KW-0961">Cell wall biogenesis/degradation</keyword>